<dbReference type="Pfam" id="PF00331">
    <property type="entry name" value="Glyco_hydro_10"/>
    <property type="match status" value="1"/>
</dbReference>
<evidence type="ECO:0000256" key="3">
    <source>
        <dbReference type="ARBA" id="ARBA00023326"/>
    </source>
</evidence>
<proteinExistence type="predicted"/>
<dbReference type="AlphaFoldDB" id="A0A2H0V2R5"/>
<keyword evidence="2" id="KW-0119">Carbohydrate metabolism</keyword>
<evidence type="ECO:0000259" key="4">
    <source>
        <dbReference type="Pfam" id="PF00331"/>
    </source>
</evidence>
<dbReference type="EMBL" id="PFAR01000014">
    <property type="protein sequence ID" value="PIR93355.1"/>
    <property type="molecule type" value="Genomic_DNA"/>
</dbReference>
<dbReference type="InterPro" id="IPR017853">
    <property type="entry name" value="GH"/>
</dbReference>
<comment type="caution">
    <text evidence="5">The sequence shown here is derived from an EMBL/GenBank/DDBJ whole genome shotgun (WGS) entry which is preliminary data.</text>
</comment>
<evidence type="ECO:0000313" key="6">
    <source>
        <dbReference type="Proteomes" id="UP000228626"/>
    </source>
</evidence>
<dbReference type="GO" id="GO:0004553">
    <property type="term" value="F:hydrolase activity, hydrolyzing O-glycosyl compounds"/>
    <property type="evidence" value="ECO:0007669"/>
    <property type="project" value="InterPro"/>
</dbReference>
<feature type="domain" description="GH10" evidence="4">
    <location>
        <begin position="75"/>
        <end position="165"/>
    </location>
</feature>
<keyword evidence="1" id="KW-0378">Hydrolase</keyword>
<protein>
    <recommendedName>
        <fullName evidence="4">GH10 domain-containing protein</fullName>
    </recommendedName>
</protein>
<accession>A0A2H0V2R5</accession>
<evidence type="ECO:0000256" key="1">
    <source>
        <dbReference type="ARBA" id="ARBA00022801"/>
    </source>
</evidence>
<dbReference type="Proteomes" id="UP000228626">
    <property type="component" value="Unassembled WGS sequence"/>
</dbReference>
<keyword evidence="3" id="KW-0624">Polysaccharide degradation</keyword>
<organism evidence="5 6">
    <name type="scientific">Candidatus Falkowbacteria bacterium CG10_big_fil_rev_8_21_14_0_10_43_10</name>
    <dbReference type="NCBI Taxonomy" id="1974567"/>
    <lineage>
        <taxon>Bacteria</taxon>
        <taxon>Candidatus Falkowiibacteriota</taxon>
    </lineage>
</organism>
<gene>
    <name evidence="5" type="ORF">COT99_01125</name>
</gene>
<dbReference type="GO" id="GO:0000272">
    <property type="term" value="P:polysaccharide catabolic process"/>
    <property type="evidence" value="ECO:0007669"/>
    <property type="project" value="UniProtKB-KW"/>
</dbReference>
<sequence length="333" mass="39031">MLRRYKILIALGAIILLALLLSLASIRPIYDQSELEYGVTFSPRFIRGMGLNWQAAFTDMLDDLGVKKLRLSAYWDEIEYKQDIFNFDDLDWQVNEAGKKNAEIILAVGGRLPRWPECHFPGWVEELKDSARQEEILDYISKTVERYKVNSSIAAWQVENEPFLPHFGDCPKLDAKFLDQEIALVRSLDSRPVIVTDSGELSVWFLAASRADIFGTTLYRDTYSSHLGRYIHYPIPPGFFRLKQNLAEFLSMPKPEEIIVIELQAEPWGPKPYYNLTKEERGRTMNLEKFKEILEYSRQAGFREFYLWGIEWWYWEKEVNGDSLLWEEAKKLF</sequence>
<evidence type="ECO:0000256" key="2">
    <source>
        <dbReference type="ARBA" id="ARBA00023277"/>
    </source>
</evidence>
<reference evidence="6" key="1">
    <citation type="submission" date="2017-09" db="EMBL/GenBank/DDBJ databases">
        <title>Depth-based differentiation of microbial function through sediment-hosted aquifers and enrichment of novel symbionts in the deep terrestrial subsurface.</title>
        <authorList>
            <person name="Probst A.J."/>
            <person name="Ladd B."/>
            <person name="Jarett J.K."/>
            <person name="Geller-Mcgrath D.E."/>
            <person name="Sieber C.M.K."/>
            <person name="Emerson J.B."/>
            <person name="Anantharaman K."/>
            <person name="Thomas B.C."/>
            <person name="Malmstrom R."/>
            <person name="Stieglmeier M."/>
            <person name="Klingl A."/>
            <person name="Woyke T."/>
            <person name="Ryan C.M."/>
            <person name="Banfield J.F."/>
        </authorList>
    </citation>
    <scope>NUCLEOTIDE SEQUENCE [LARGE SCALE GENOMIC DNA]</scope>
</reference>
<dbReference type="SUPFAM" id="SSF51445">
    <property type="entry name" value="(Trans)glycosidases"/>
    <property type="match status" value="1"/>
</dbReference>
<evidence type="ECO:0000313" key="5">
    <source>
        <dbReference type="EMBL" id="PIR93355.1"/>
    </source>
</evidence>
<dbReference type="Gene3D" id="3.20.20.80">
    <property type="entry name" value="Glycosidases"/>
    <property type="match status" value="1"/>
</dbReference>
<name>A0A2H0V2R5_9BACT</name>
<dbReference type="InterPro" id="IPR001000">
    <property type="entry name" value="GH10_dom"/>
</dbReference>